<sequence length="94" mass="10551">MKSVIQQRLTDAVSTDVPELLERNGTCQVIQVSADVSNPITREREYRALFKASSESPGADFQLINLSEEADVDEDGVTVHTLPAWKWLLDFNPF</sequence>
<evidence type="ECO:0000313" key="2">
    <source>
        <dbReference type="Proteomes" id="UP000603434"/>
    </source>
</evidence>
<reference evidence="1 2" key="1">
    <citation type="submission" date="2020-08" db="EMBL/GenBank/DDBJ databases">
        <title>Bridging the membrane lipid divide: bacteria of the FCB group superphylum have the potential to synthesize archaeal ether lipids.</title>
        <authorList>
            <person name="Villanueva L."/>
            <person name="Von Meijenfeldt F.A.B."/>
            <person name="Westbye A.B."/>
            <person name="Yadav S."/>
            <person name="Hopmans E.C."/>
            <person name="Dutilh B.E."/>
            <person name="Sinninghe Damste J.S."/>
        </authorList>
    </citation>
    <scope>NUCLEOTIDE SEQUENCE [LARGE SCALE GENOMIC DNA]</scope>
    <source>
        <strain evidence="1">NIOZ-UU30</strain>
    </source>
</reference>
<organism evidence="1 2">
    <name type="scientific">Candidatus Desulfatibia profunda</name>
    <dbReference type="NCBI Taxonomy" id="2841695"/>
    <lineage>
        <taxon>Bacteria</taxon>
        <taxon>Pseudomonadati</taxon>
        <taxon>Thermodesulfobacteriota</taxon>
        <taxon>Desulfobacteria</taxon>
        <taxon>Desulfobacterales</taxon>
        <taxon>Desulfobacterales incertae sedis</taxon>
        <taxon>Candidatus Desulfatibia</taxon>
    </lineage>
</organism>
<accession>A0A8J6NXX5</accession>
<dbReference type="AlphaFoldDB" id="A0A8J6NXX5"/>
<proteinExistence type="predicted"/>
<gene>
    <name evidence="1" type="ORF">H8E23_15645</name>
</gene>
<protein>
    <recommendedName>
        <fullName evidence="3">ATP-binding protein</fullName>
    </recommendedName>
</protein>
<dbReference type="Proteomes" id="UP000603434">
    <property type="component" value="Unassembled WGS sequence"/>
</dbReference>
<evidence type="ECO:0008006" key="3">
    <source>
        <dbReference type="Google" id="ProtNLM"/>
    </source>
</evidence>
<evidence type="ECO:0000313" key="1">
    <source>
        <dbReference type="EMBL" id="MBC8362818.1"/>
    </source>
</evidence>
<name>A0A8J6NXX5_9BACT</name>
<comment type="caution">
    <text evidence="1">The sequence shown here is derived from an EMBL/GenBank/DDBJ whole genome shotgun (WGS) entry which is preliminary data.</text>
</comment>
<dbReference type="EMBL" id="JACNJH010000222">
    <property type="protein sequence ID" value="MBC8362818.1"/>
    <property type="molecule type" value="Genomic_DNA"/>
</dbReference>